<dbReference type="Pfam" id="PF01420">
    <property type="entry name" value="Methylase_S"/>
    <property type="match status" value="1"/>
</dbReference>
<dbReference type="PANTHER" id="PTHR30408">
    <property type="entry name" value="TYPE-1 RESTRICTION ENZYME ECOKI SPECIFICITY PROTEIN"/>
    <property type="match status" value="1"/>
</dbReference>
<dbReference type="RefSeq" id="WP_153114437.1">
    <property type="nucleotide sequence ID" value="NZ_VZCR01000018.1"/>
</dbReference>
<dbReference type="GO" id="GO:0003677">
    <property type="term" value="F:DNA binding"/>
    <property type="evidence" value="ECO:0007669"/>
    <property type="project" value="UniProtKB-KW"/>
</dbReference>
<keyword evidence="5" id="KW-0540">Nuclease</keyword>
<organism evidence="5 6">
    <name type="scientific">Segatella copri</name>
    <dbReference type="NCBI Taxonomy" id="165179"/>
    <lineage>
        <taxon>Bacteria</taxon>
        <taxon>Pseudomonadati</taxon>
        <taxon>Bacteroidota</taxon>
        <taxon>Bacteroidia</taxon>
        <taxon>Bacteroidales</taxon>
        <taxon>Prevotellaceae</taxon>
        <taxon>Segatella</taxon>
    </lineage>
</organism>
<comment type="similarity">
    <text evidence="1">Belongs to the type-I restriction system S methylase family.</text>
</comment>
<gene>
    <name evidence="5" type="ORF">F7D90_02775</name>
</gene>
<keyword evidence="3" id="KW-0238">DNA-binding</keyword>
<keyword evidence="5" id="KW-0378">Hydrolase</keyword>
<dbReference type="Gene3D" id="3.90.220.20">
    <property type="entry name" value="DNA methylase specificity domains"/>
    <property type="match status" value="2"/>
</dbReference>
<accession>A0AAW9TCP0</accession>
<dbReference type="AlphaFoldDB" id="A0AAW9TCP0"/>
<dbReference type="GO" id="GO:0009307">
    <property type="term" value="P:DNA restriction-modification system"/>
    <property type="evidence" value="ECO:0007669"/>
    <property type="project" value="UniProtKB-KW"/>
</dbReference>
<sequence length="403" mass="47045">MATYKEQNKLNVPHLRFPEFHGEWCVSTIGEQFDLYSGNTPSRLNKEHFEGNVNWITSGELKEHYISDTKEKISEDAATANNLKLLHPGTFVIAIYGLEADGVRGTGSITCKESTISQACMAFTQKGDVKNEFLYSWYKKHGNIIGIKYAQGTKQQNLSYDILEKFHIAYPSQDEQDKLIKFISLLDERIATQSKLIEKLESLIKGICNNYFEKLSVQEEAYLIRLSDILKERNEYCCKDGKFIHGTLSKDGIFPKTGRWDRDFLVKQEDKKYKVTHLDDICYNPANLKFGVICRNTFGDLIFSPIYVTFEVCKNVNIGFIELYLTNHNFIEKVRRFEQGTVYERMAVSPEDFLSYKIRIPSYSDQTFFYKKVQWLIKLSQNEMKLLSQYKKLRQYLLREMFI</sequence>
<dbReference type="PANTHER" id="PTHR30408:SF13">
    <property type="entry name" value="TYPE I RESTRICTION ENZYME HINDI SPECIFICITY SUBUNIT"/>
    <property type="match status" value="1"/>
</dbReference>
<name>A0AAW9TCP0_9BACT</name>
<evidence type="ECO:0000256" key="1">
    <source>
        <dbReference type="ARBA" id="ARBA00010923"/>
    </source>
</evidence>
<dbReference type="InterPro" id="IPR052021">
    <property type="entry name" value="Type-I_RS_S_subunit"/>
</dbReference>
<proteinExistence type="inferred from homology"/>
<evidence type="ECO:0000256" key="2">
    <source>
        <dbReference type="ARBA" id="ARBA00022747"/>
    </source>
</evidence>
<evidence type="ECO:0000313" key="5">
    <source>
        <dbReference type="EMBL" id="MQN30896.1"/>
    </source>
</evidence>
<comment type="caution">
    <text evidence="5">The sequence shown here is derived from an EMBL/GenBank/DDBJ whole genome shotgun (WGS) entry which is preliminary data.</text>
</comment>
<dbReference type="Proteomes" id="UP000420707">
    <property type="component" value="Unassembled WGS sequence"/>
</dbReference>
<dbReference type="InterPro" id="IPR000055">
    <property type="entry name" value="Restrct_endonuc_typeI_TRD"/>
</dbReference>
<feature type="domain" description="Type I restriction modification DNA specificity" evidence="4">
    <location>
        <begin position="23"/>
        <end position="201"/>
    </location>
</feature>
<evidence type="ECO:0000313" key="6">
    <source>
        <dbReference type="Proteomes" id="UP000420707"/>
    </source>
</evidence>
<dbReference type="EMBL" id="VZCR01000018">
    <property type="protein sequence ID" value="MQN30896.1"/>
    <property type="molecule type" value="Genomic_DNA"/>
</dbReference>
<dbReference type="GO" id="GO:0004519">
    <property type="term" value="F:endonuclease activity"/>
    <property type="evidence" value="ECO:0007669"/>
    <property type="project" value="UniProtKB-KW"/>
</dbReference>
<reference evidence="6" key="1">
    <citation type="submission" date="2019-09" db="EMBL/GenBank/DDBJ databases">
        <title>Distinct polysaccharide growth profiles of human intestinal Prevotella copri isolates.</title>
        <authorList>
            <person name="Fehlner-Peach H."/>
            <person name="Magnabosco C."/>
            <person name="Raghavan V."/>
            <person name="Scher J.U."/>
            <person name="Tett A."/>
            <person name="Cox L.M."/>
            <person name="Gottsegen C."/>
            <person name="Watters A."/>
            <person name="Wiltshire- Gordon J.D."/>
            <person name="Segata N."/>
            <person name="Bonneau R."/>
            <person name="Littman D.R."/>
        </authorList>
    </citation>
    <scope>NUCLEOTIDE SEQUENCE [LARGE SCALE GENOMIC DNA]</scope>
    <source>
        <strain evidence="6">iAP146</strain>
    </source>
</reference>
<evidence type="ECO:0000259" key="4">
    <source>
        <dbReference type="Pfam" id="PF01420"/>
    </source>
</evidence>
<dbReference type="SUPFAM" id="SSF116734">
    <property type="entry name" value="DNA methylase specificity domain"/>
    <property type="match status" value="2"/>
</dbReference>
<keyword evidence="5" id="KW-0255">Endonuclease</keyword>
<evidence type="ECO:0000256" key="3">
    <source>
        <dbReference type="ARBA" id="ARBA00023125"/>
    </source>
</evidence>
<dbReference type="InterPro" id="IPR044946">
    <property type="entry name" value="Restrct_endonuc_typeI_TRD_sf"/>
</dbReference>
<protein>
    <submittedName>
        <fullName evidence="5">Restriction endonuclease subunit S</fullName>
    </submittedName>
</protein>
<keyword evidence="2" id="KW-0680">Restriction system</keyword>